<dbReference type="GeneID" id="76202652"/>
<proteinExistence type="predicted"/>
<evidence type="ECO:0000313" key="3">
    <source>
        <dbReference type="Proteomes" id="UP001596417"/>
    </source>
</evidence>
<dbReference type="Proteomes" id="UP001596417">
    <property type="component" value="Unassembled WGS sequence"/>
</dbReference>
<feature type="region of interest" description="Disordered" evidence="1">
    <location>
        <begin position="174"/>
        <end position="193"/>
    </location>
</feature>
<sequence length="224" mass="25281">MTDRKRLTEEEALLFLSLLGKVTDDFGQAFQEASEGAFGEKAPHDSFGEKWGAPASQVYTEQTRRKYRRFVEHAYLTDVDDIDKRLAAIRAANRATESQNEDVDLEDALDGLIAAVRYTDDIDEVDLSRRIASCYQEVGKKAPKEHWEDPPACSICGAKRPRYYFGRMQVPDAESDGEYAEADRDGEGHEGVRWTGDHSEYTYWECAKCYAADEGDPNSESSPE</sequence>
<comment type="caution">
    <text evidence="2">The sequence shown here is derived from an EMBL/GenBank/DDBJ whole genome shotgun (WGS) entry which is preliminary data.</text>
</comment>
<accession>A0ABD5YUV6</accession>
<feature type="compositionally biased region" description="Basic and acidic residues" evidence="1">
    <location>
        <begin position="181"/>
        <end position="193"/>
    </location>
</feature>
<gene>
    <name evidence="2" type="ORF">ACFQL7_27200</name>
</gene>
<keyword evidence="3" id="KW-1185">Reference proteome</keyword>
<name>A0ABD5YUV6_9EURY</name>
<organism evidence="2 3">
    <name type="scientific">Halocatena marina</name>
    <dbReference type="NCBI Taxonomy" id="2934937"/>
    <lineage>
        <taxon>Archaea</taxon>
        <taxon>Methanobacteriati</taxon>
        <taxon>Methanobacteriota</taxon>
        <taxon>Stenosarchaea group</taxon>
        <taxon>Halobacteria</taxon>
        <taxon>Halobacteriales</taxon>
        <taxon>Natronomonadaceae</taxon>
        <taxon>Halocatena</taxon>
    </lineage>
</organism>
<dbReference type="AlphaFoldDB" id="A0ABD5YUV6"/>
<reference evidence="2 3" key="1">
    <citation type="journal article" date="2019" name="Int. J. Syst. Evol. Microbiol.">
        <title>The Global Catalogue of Microorganisms (GCM) 10K type strain sequencing project: providing services to taxonomists for standard genome sequencing and annotation.</title>
        <authorList>
            <consortium name="The Broad Institute Genomics Platform"/>
            <consortium name="The Broad Institute Genome Sequencing Center for Infectious Disease"/>
            <person name="Wu L."/>
            <person name="Ma J."/>
        </authorList>
    </citation>
    <scope>NUCLEOTIDE SEQUENCE [LARGE SCALE GENOMIC DNA]</scope>
    <source>
        <strain evidence="2 3">RDMS1</strain>
    </source>
</reference>
<dbReference type="RefSeq" id="WP_264556805.1">
    <property type="nucleotide sequence ID" value="NZ_CP109982.1"/>
</dbReference>
<protein>
    <submittedName>
        <fullName evidence="2">Uncharacterized protein</fullName>
    </submittedName>
</protein>
<evidence type="ECO:0000313" key="2">
    <source>
        <dbReference type="EMBL" id="MFC7193101.1"/>
    </source>
</evidence>
<dbReference type="EMBL" id="JBHTAX010000006">
    <property type="protein sequence ID" value="MFC7193101.1"/>
    <property type="molecule type" value="Genomic_DNA"/>
</dbReference>
<evidence type="ECO:0000256" key="1">
    <source>
        <dbReference type="SAM" id="MobiDB-lite"/>
    </source>
</evidence>